<evidence type="ECO:0000313" key="1">
    <source>
        <dbReference type="EMBL" id="KRX47618.1"/>
    </source>
</evidence>
<dbReference type="AlphaFoldDB" id="A0A0V0U8G5"/>
<reference evidence="1 2" key="1">
    <citation type="submission" date="2015-01" db="EMBL/GenBank/DDBJ databases">
        <title>Evolution of Trichinella species and genotypes.</title>
        <authorList>
            <person name="Korhonen P.K."/>
            <person name="Edoardo P."/>
            <person name="Giuseppe L.R."/>
            <person name="Gasser R.B."/>
        </authorList>
    </citation>
    <scope>NUCLEOTIDE SEQUENCE [LARGE SCALE GENOMIC DNA]</scope>
    <source>
        <strain evidence="1">ISS417</strain>
    </source>
</reference>
<comment type="caution">
    <text evidence="1">The sequence shown here is derived from an EMBL/GenBank/DDBJ whole genome shotgun (WGS) entry which is preliminary data.</text>
</comment>
<evidence type="ECO:0000313" key="2">
    <source>
        <dbReference type="Proteomes" id="UP000055048"/>
    </source>
</evidence>
<keyword evidence="2" id="KW-1185">Reference proteome</keyword>
<sequence>MYDASLYSPTPSVNPCKWGNHSQLKREGTLPFDILIKTSFRVVVVFDLPVLPLRTRRQDSVSISV</sequence>
<name>A0A0V0U8G5_9BILA</name>
<dbReference type="EMBL" id="JYDJ01000040">
    <property type="protein sequence ID" value="KRX47618.1"/>
    <property type="molecule type" value="Genomic_DNA"/>
</dbReference>
<dbReference type="Proteomes" id="UP000055048">
    <property type="component" value="Unassembled WGS sequence"/>
</dbReference>
<gene>
    <name evidence="1" type="ORF">T05_11402</name>
</gene>
<proteinExistence type="predicted"/>
<organism evidence="1 2">
    <name type="scientific">Trichinella murrelli</name>
    <dbReference type="NCBI Taxonomy" id="144512"/>
    <lineage>
        <taxon>Eukaryota</taxon>
        <taxon>Metazoa</taxon>
        <taxon>Ecdysozoa</taxon>
        <taxon>Nematoda</taxon>
        <taxon>Enoplea</taxon>
        <taxon>Dorylaimia</taxon>
        <taxon>Trichinellida</taxon>
        <taxon>Trichinellidae</taxon>
        <taxon>Trichinella</taxon>
    </lineage>
</organism>
<protein>
    <submittedName>
        <fullName evidence="1">Uncharacterized protein</fullName>
    </submittedName>
</protein>
<accession>A0A0V0U8G5</accession>